<reference evidence="2 3" key="1">
    <citation type="submission" date="2020-04" db="EMBL/GenBank/DDBJ databases">
        <authorList>
            <person name="Wallbank WR R."/>
            <person name="Pardo Diaz C."/>
            <person name="Kozak K."/>
            <person name="Martin S."/>
            <person name="Jiggins C."/>
            <person name="Moest M."/>
            <person name="Warren A I."/>
            <person name="Byers J.R.P. K."/>
            <person name="Montejo-Kovacevich G."/>
            <person name="Yen C E."/>
        </authorList>
    </citation>
    <scope>NUCLEOTIDE SEQUENCE [LARGE SCALE GENOMIC DNA]</scope>
</reference>
<dbReference type="Proteomes" id="UP000494256">
    <property type="component" value="Unassembled WGS sequence"/>
</dbReference>
<feature type="compositionally biased region" description="Polar residues" evidence="1">
    <location>
        <begin position="53"/>
        <end position="63"/>
    </location>
</feature>
<dbReference type="EMBL" id="CADEBD010000279">
    <property type="protein sequence ID" value="CAB3227667.1"/>
    <property type="molecule type" value="Genomic_DNA"/>
</dbReference>
<evidence type="ECO:0000313" key="2">
    <source>
        <dbReference type="EMBL" id="CAB3227667.1"/>
    </source>
</evidence>
<name>A0A8S0Z467_ARCPL</name>
<accession>A0A8S0Z467</accession>
<evidence type="ECO:0000256" key="1">
    <source>
        <dbReference type="SAM" id="MobiDB-lite"/>
    </source>
</evidence>
<evidence type="ECO:0000313" key="3">
    <source>
        <dbReference type="Proteomes" id="UP000494256"/>
    </source>
</evidence>
<organism evidence="2 3">
    <name type="scientific">Arctia plantaginis</name>
    <name type="common">Wood tiger moth</name>
    <name type="synonym">Phalaena plantaginis</name>
    <dbReference type="NCBI Taxonomy" id="874455"/>
    <lineage>
        <taxon>Eukaryota</taxon>
        <taxon>Metazoa</taxon>
        <taxon>Ecdysozoa</taxon>
        <taxon>Arthropoda</taxon>
        <taxon>Hexapoda</taxon>
        <taxon>Insecta</taxon>
        <taxon>Pterygota</taxon>
        <taxon>Neoptera</taxon>
        <taxon>Endopterygota</taxon>
        <taxon>Lepidoptera</taxon>
        <taxon>Glossata</taxon>
        <taxon>Ditrysia</taxon>
        <taxon>Noctuoidea</taxon>
        <taxon>Erebidae</taxon>
        <taxon>Arctiinae</taxon>
        <taxon>Arctia</taxon>
    </lineage>
</organism>
<proteinExistence type="predicted"/>
<dbReference type="AlphaFoldDB" id="A0A8S0Z467"/>
<gene>
    <name evidence="2" type="ORF">APLA_LOCUS3163</name>
</gene>
<dbReference type="OrthoDB" id="7351828at2759"/>
<feature type="region of interest" description="Disordered" evidence="1">
    <location>
        <begin position="50"/>
        <end position="72"/>
    </location>
</feature>
<protein>
    <submittedName>
        <fullName evidence="2">Uncharacterized protein</fullName>
    </submittedName>
</protein>
<feature type="region of interest" description="Disordered" evidence="1">
    <location>
        <begin position="1"/>
        <end position="21"/>
    </location>
</feature>
<comment type="caution">
    <text evidence="2">The sequence shown here is derived from an EMBL/GenBank/DDBJ whole genome shotgun (WGS) entry which is preliminary data.</text>
</comment>
<sequence length="123" mass="13875">MDGRRQLSISRSGRLRQANKKRHSLTLELYGDTIDIDQIKKHTHVEYHVHGPASNTAPTTFDGNDNRLDDDSSIEDMKTENVIRTGHSFEVSLEKKLNALALESGNKTPEEEIDNAFNVIDKS</sequence>